<feature type="compositionally biased region" description="Low complexity" evidence="1">
    <location>
        <begin position="705"/>
        <end position="723"/>
    </location>
</feature>
<dbReference type="KEGG" id="tpf:TPHA_0A05150"/>
<evidence type="ECO:0000256" key="1">
    <source>
        <dbReference type="SAM" id="MobiDB-lite"/>
    </source>
</evidence>
<dbReference type="GO" id="GO:0032126">
    <property type="term" value="C:eisosome"/>
    <property type="evidence" value="ECO:0007669"/>
    <property type="project" value="EnsemblFungi"/>
</dbReference>
<sequence length="748" mass="85363">MARNNNFVNSVSFDNLSPSYVDDQVTILKKNHILNEYNNEFLYIPPQFNLLYHNNSITANDGSDERKDVFKRRPLLDDFSSRQNSSTDQSFHQMFTPICTRAGSPSFTSATRGVELHNIERTTSHYSLTNETRLSPRLPPPPNISSIKYRHRNIDEPEVQTEPADIAHLDTEMENHMKKLTVENTQVNSGSKGFTQSAFSNLNELEDRLDTSGKVLKLLPNKNDKAKKESSRKKSFADMTDEEIAALETSYRSLARSNPRSTIADFDFKQQDSLFIGVLPSKGSSNNSKIDPLAVVYPSKPVVSYKAVTISKKNKLYDEFISKFIHKIGEEKFKNIRKNKTALRTVLCYISGRKYTWSAVDWFIQNQIREGDHLVILACIPEYEEEVVPYPSKINETTLGTNFSNETTSFNSKSTKLKRSDYVHCSARLKAIHDQAITKAEDICDYYSSKLNNKPIKITVEIVKEKSRKAAITQSIKVYNPDWQLVSTVSIKLQIKFRNGNIKLPYFMMKDLFTPTCIVPYEFMDPSLTSKIHKFDDATESPEKNIQKQEVSKQLEFIDDIFMNSVKNPFLPKNTSNYDHDTISVNTKYHDASSTEDVDTINEFRPIGPEQQQKIDLFEKIGYVRPTPTHQEPTDPFNIKLTPSRSSGRSSRIQFTDEVYKIRSMVDDVSDISESTRNAGLSIRKTKSEKTSTNYSKHDQKSTHSQSSKKLTPISSSSPPLSNKSKKLKKKKSVSSKKGLKSLFKKLF</sequence>
<feature type="compositionally biased region" description="Basic and acidic residues" evidence="1">
    <location>
        <begin position="686"/>
        <end position="702"/>
    </location>
</feature>
<feature type="region of interest" description="Disordered" evidence="1">
    <location>
        <begin position="680"/>
        <end position="748"/>
    </location>
</feature>
<dbReference type="Proteomes" id="UP000005666">
    <property type="component" value="Chromosome 1"/>
</dbReference>
<dbReference type="AlphaFoldDB" id="G8BNW2"/>
<dbReference type="EMBL" id="HE612856">
    <property type="protein sequence ID" value="CCE61590.1"/>
    <property type="molecule type" value="Genomic_DNA"/>
</dbReference>
<reference evidence="2 3" key="1">
    <citation type="journal article" date="2011" name="Proc. Natl. Acad. Sci. U.S.A.">
        <title>Evolutionary erosion of yeast sex chromosomes by mating-type switching accidents.</title>
        <authorList>
            <person name="Gordon J.L."/>
            <person name="Armisen D."/>
            <person name="Proux-Wera E."/>
            <person name="Oheigeartaigh S.S."/>
            <person name="Byrne K.P."/>
            <person name="Wolfe K.H."/>
        </authorList>
    </citation>
    <scope>NUCLEOTIDE SEQUENCE [LARGE SCALE GENOMIC DNA]</scope>
    <source>
        <strain evidence="3">ATCC 24235 / CBS 4417 / NBRC 1672 / NRRL Y-8282 / UCD 70-5</strain>
    </source>
</reference>
<dbReference type="eggNOG" id="ENOG502QSA6">
    <property type="taxonomic scope" value="Eukaryota"/>
</dbReference>
<dbReference type="OrthoDB" id="4068467at2759"/>
<evidence type="ECO:0000313" key="3">
    <source>
        <dbReference type="Proteomes" id="UP000005666"/>
    </source>
</evidence>
<organism evidence="2 3">
    <name type="scientific">Tetrapisispora phaffii (strain ATCC 24235 / CBS 4417 / NBRC 1672 / NRRL Y-8282 / UCD 70-5)</name>
    <name type="common">Yeast</name>
    <name type="synonym">Fabospora phaffii</name>
    <dbReference type="NCBI Taxonomy" id="1071381"/>
    <lineage>
        <taxon>Eukaryota</taxon>
        <taxon>Fungi</taxon>
        <taxon>Dikarya</taxon>
        <taxon>Ascomycota</taxon>
        <taxon>Saccharomycotina</taxon>
        <taxon>Saccharomycetes</taxon>
        <taxon>Saccharomycetales</taxon>
        <taxon>Saccharomycetaceae</taxon>
        <taxon>Tetrapisispora</taxon>
    </lineage>
</organism>
<protein>
    <submittedName>
        <fullName evidence="2">Uncharacterized protein</fullName>
    </submittedName>
</protein>
<name>G8BNW2_TETPH</name>
<evidence type="ECO:0000313" key="2">
    <source>
        <dbReference type="EMBL" id="CCE61590.1"/>
    </source>
</evidence>
<gene>
    <name evidence="2" type="primary">TPHA0A05150</name>
    <name evidence="2" type="ordered locus">TPHA_0A05150</name>
</gene>
<dbReference type="OMA" id="WSSVDWY"/>
<feature type="compositionally biased region" description="Basic residues" evidence="1">
    <location>
        <begin position="724"/>
        <end position="748"/>
    </location>
</feature>
<dbReference type="GeneID" id="11532231"/>
<keyword evidence="3" id="KW-1185">Reference proteome</keyword>
<dbReference type="HOGENOM" id="CLU_014122_0_0_1"/>
<feature type="region of interest" description="Disordered" evidence="1">
    <location>
        <begin position="626"/>
        <end position="652"/>
    </location>
</feature>
<accession>G8BNW2</accession>
<proteinExistence type="predicted"/>
<feature type="compositionally biased region" description="Polar residues" evidence="1">
    <location>
        <begin position="641"/>
        <end position="652"/>
    </location>
</feature>
<dbReference type="RefSeq" id="XP_003684024.1">
    <property type="nucleotide sequence ID" value="XM_003683976.1"/>
</dbReference>